<protein>
    <recommendedName>
        <fullName evidence="1">HTH merR-type domain-containing protein</fullName>
    </recommendedName>
</protein>
<evidence type="ECO:0000313" key="2">
    <source>
        <dbReference type="EMBL" id="GAA3352142.1"/>
    </source>
</evidence>
<reference evidence="4" key="1">
    <citation type="journal article" date="2014" name="Int. J. Syst. Evol. Microbiol.">
        <title>Complete genome of a new Firmicutes species belonging to the dominant human colonic microbiota ('Ruminococcus bicirculans') reveals two chromosomes and a selective capacity to utilize plant glucans.</title>
        <authorList>
            <consortium name="NISC Comparative Sequencing Program"/>
            <person name="Wegmann U."/>
            <person name="Louis P."/>
            <person name="Goesmann A."/>
            <person name="Henrissat B."/>
            <person name="Duncan S.H."/>
            <person name="Flint H.J."/>
        </authorList>
    </citation>
    <scope>NUCLEOTIDE SEQUENCE</scope>
    <source>
        <strain evidence="4">JCM 9687</strain>
    </source>
</reference>
<feature type="domain" description="HTH merR-type" evidence="1">
    <location>
        <begin position="2"/>
        <end position="38"/>
    </location>
</feature>
<dbReference type="InterPro" id="IPR009061">
    <property type="entry name" value="DNA-bd_dom_put_sf"/>
</dbReference>
<dbReference type="Proteomes" id="UP001500483">
    <property type="component" value="Unassembled WGS sequence"/>
</dbReference>
<sequence length="58" mass="6403">MTTGELARELGISPRTVARYVSSGLLTPTETTLGGHYRWDVVEVREQIRKLRADSGDG</sequence>
<gene>
    <name evidence="2" type="ORF">GCM10020366_00530</name>
    <name evidence="3" type="ORF">GCM10020366_02300</name>
    <name evidence="4" type="ORF">GCM10020366_58600</name>
</gene>
<dbReference type="EMBL" id="BAAAYK010000001">
    <property type="protein sequence ID" value="GAA3352142.1"/>
    <property type="molecule type" value="Genomic_DNA"/>
</dbReference>
<accession>A0ABP6RZJ5</accession>
<dbReference type="InterPro" id="IPR000551">
    <property type="entry name" value="MerR-type_HTH_dom"/>
</dbReference>
<dbReference type="EMBL" id="BAAAYK010000004">
    <property type="protein sequence ID" value="GAA3352480.1"/>
    <property type="molecule type" value="Genomic_DNA"/>
</dbReference>
<evidence type="ECO:0000259" key="1">
    <source>
        <dbReference type="Pfam" id="PF00376"/>
    </source>
</evidence>
<dbReference type="Pfam" id="PF00376">
    <property type="entry name" value="MerR"/>
    <property type="match status" value="1"/>
</dbReference>
<evidence type="ECO:0000313" key="3">
    <source>
        <dbReference type="EMBL" id="GAA3352480.1"/>
    </source>
</evidence>
<dbReference type="EMBL" id="BAAAYK010000038">
    <property type="protein sequence ID" value="GAA3364095.1"/>
    <property type="molecule type" value="Genomic_DNA"/>
</dbReference>
<comment type="caution">
    <text evidence="4">The sequence shown here is derived from an EMBL/GenBank/DDBJ whole genome shotgun (WGS) entry which is preliminary data.</text>
</comment>
<evidence type="ECO:0000313" key="5">
    <source>
        <dbReference type="Proteomes" id="UP001500483"/>
    </source>
</evidence>
<organism evidence="4 5">
    <name type="scientific">Saccharopolyspora gregorii</name>
    <dbReference type="NCBI Taxonomy" id="33914"/>
    <lineage>
        <taxon>Bacteria</taxon>
        <taxon>Bacillati</taxon>
        <taxon>Actinomycetota</taxon>
        <taxon>Actinomycetes</taxon>
        <taxon>Pseudonocardiales</taxon>
        <taxon>Pseudonocardiaceae</taxon>
        <taxon>Saccharopolyspora</taxon>
    </lineage>
</organism>
<keyword evidence="5" id="KW-1185">Reference proteome</keyword>
<evidence type="ECO:0000313" key="4">
    <source>
        <dbReference type="EMBL" id="GAA3364095.1"/>
    </source>
</evidence>
<proteinExistence type="predicted"/>
<dbReference type="SUPFAM" id="SSF46955">
    <property type="entry name" value="Putative DNA-binding domain"/>
    <property type="match status" value="1"/>
</dbReference>
<reference evidence="4" key="3">
    <citation type="submission" date="2023-12" db="EMBL/GenBank/DDBJ databases">
        <authorList>
            <person name="Sun Q."/>
            <person name="Inoue M."/>
        </authorList>
    </citation>
    <scope>NUCLEOTIDE SEQUENCE</scope>
    <source>
        <strain evidence="4">JCM 9687</strain>
    </source>
</reference>
<dbReference type="Gene3D" id="1.10.1660.10">
    <property type="match status" value="1"/>
</dbReference>
<reference evidence="5" key="2">
    <citation type="journal article" date="2019" name="Int. J. Syst. Evol. Microbiol.">
        <title>The Global Catalogue of Microorganisms (GCM) 10K type strain sequencing project: providing services to taxonomists for standard genome sequencing and annotation.</title>
        <authorList>
            <consortium name="The Broad Institute Genomics Platform"/>
            <consortium name="The Broad Institute Genome Sequencing Center for Infectious Disease"/>
            <person name="Wu L."/>
            <person name="Ma J."/>
        </authorList>
    </citation>
    <scope>NUCLEOTIDE SEQUENCE [LARGE SCALE GENOMIC DNA]</scope>
    <source>
        <strain evidence="5">JCM 9687</strain>
    </source>
</reference>
<name>A0ABP6RZJ5_9PSEU</name>